<dbReference type="GO" id="GO:0015979">
    <property type="term" value="P:photosynthesis"/>
    <property type="evidence" value="ECO:0007669"/>
    <property type="project" value="InterPro"/>
</dbReference>
<reference evidence="5" key="1">
    <citation type="journal article" date="2014" name="FEMS Microbiol. Ecol.">
        <title>Development of a targeted metagenomic approach to study a genomic region involved in light harvesting in marine Synechococcus.</title>
        <authorList>
            <person name="Humily F."/>
            <person name="Farrant G.K."/>
            <person name="Marie D."/>
            <person name="Perennou M."/>
            <person name="Mazard S."/>
            <person name="Labadie K."/>
            <person name="Aury J.-M."/>
            <person name="Wincker P."/>
            <person name="Nicolas Segui A."/>
            <person name="Scanlan D.J."/>
            <person name="Garczarek L."/>
        </authorList>
    </citation>
    <scope>NUCLEOTIDE SEQUENCE</scope>
</reference>
<evidence type="ECO:0000256" key="3">
    <source>
        <dbReference type="ARBA" id="ARBA00022991"/>
    </source>
</evidence>
<dbReference type="AlphaFoldDB" id="A0A024CH72"/>
<organism evidence="5">
    <name type="scientific">uncultured Synechococcus sp</name>
    <dbReference type="NCBI Taxonomy" id="154535"/>
    <lineage>
        <taxon>Bacteria</taxon>
        <taxon>Bacillati</taxon>
        <taxon>Cyanobacteriota</taxon>
        <taxon>Cyanophyceae</taxon>
        <taxon>Synechococcales</taxon>
        <taxon>Synechococcaceae</taxon>
        <taxon>Synechococcus</taxon>
        <taxon>environmental samples</taxon>
    </lineage>
</organism>
<evidence type="ECO:0000256" key="2">
    <source>
        <dbReference type="ARBA" id="ARBA00008182"/>
    </source>
</evidence>
<keyword evidence="4" id="KW-0089">Bile pigment</keyword>
<dbReference type="CDD" id="cd12130">
    <property type="entry name" value="Apl"/>
    <property type="match status" value="1"/>
</dbReference>
<evidence type="ECO:0000256" key="4">
    <source>
        <dbReference type="ARBA" id="ARBA00023307"/>
    </source>
</evidence>
<dbReference type="InterPro" id="IPR038719">
    <property type="entry name" value="Phycobilisome_asu/bsu_sf"/>
</dbReference>
<dbReference type="Gene3D" id="1.10.490.20">
    <property type="entry name" value="Phycocyanins"/>
    <property type="match status" value="1"/>
</dbReference>
<comment type="similarity">
    <text evidence="2">Belongs to the phycobiliprotein family.</text>
</comment>
<dbReference type="InterPro" id="IPR009050">
    <property type="entry name" value="Globin-like_sf"/>
</dbReference>
<gene>
    <name evidence="5" type="primary">aplA</name>
</gene>
<protein>
    <submittedName>
        <fullName evidence="5">Allophycocyanin-like protein</fullName>
    </submittedName>
</protein>
<accession>A0A024CH72</accession>
<dbReference type="GO" id="GO:0012505">
    <property type="term" value="C:endomembrane system"/>
    <property type="evidence" value="ECO:0007669"/>
    <property type="project" value="UniProtKB-SubCell"/>
</dbReference>
<proteinExistence type="inferred from homology"/>
<name>A0A024CH72_9SYNE</name>
<sequence>MPNDLLLKQLIASAQVLGLQNDPSLPASDRQILRMADDEKRALSPTEIQQICQSSKVDAQLMEHLQSKANHLVQQAREFLVKEQPHLVQSGGALFPSERAEACWRDCWQFFRVIVYATACGRPQFTNPEGMGALRALYAHVGVPLEGLNVALQQLKILSRQQVVSPIEAQLLNDSFGHLLKELNKTAVKS</sequence>
<keyword evidence="3" id="KW-0157">Chromophore</keyword>
<dbReference type="SUPFAM" id="SSF46458">
    <property type="entry name" value="Globin-like"/>
    <property type="match status" value="1"/>
</dbReference>
<dbReference type="InterPro" id="IPR012128">
    <property type="entry name" value="Phycobilisome_asu/bsu"/>
</dbReference>
<dbReference type="Pfam" id="PF00502">
    <property type="entry name" value="Phycobilisome"/>
    <property type="match status" value="1"/>
</dbReference>
<evidence type="ECO:0000256" key="1">
    <source>
        <dbReference type="ARBA" id="ARBA00004308"/>
    </source>
</evidence>
<comment type="subcellular location">
    <subcellularLocation>
        <location evidence="1">Endomembrane system</location>
    </subcellularLocation>
</comment>
<evidence type="ECO:0000313" key="5">
    <source>
        <dbReference type="EMBL" id="AHZ34036.1"/>
    </source>
</evidence>
<dbReference type="EMBL" id="KF846552">
    <property type="protein sequence ID" value="AHZ34036.1"/>
    <property type="molecule type" value="Genomic_DNA"/>
</dbReference>
<dbReference type="GO" id="GO:0030089">
    <property type="term" value="C:phycobilisome"/>
    <property type="evidence" value="ECO:0007669"/>
    <property type="project" value="InterPro"/>
</dbReference>